<dbReference type="PRINTS" id="PR00038">
    <property type="entry name" value="HTHLUXR"/>
</dbReference>
<dbReference type="SUPFAM" id="SSF52172">
    <property type="entry name" value="CheY-like"/>
    <property type="match status" value="1"/>
</dbReference>
<dbReference type="GO" id="GO:0003677">
    <property type="term" value="F:DNA binding"/>
    <property type="evidence" value="ECO:0007669"/>
    <property type="project" value="UniProtKB-KW"/>
</dbReference>
<dbReference type="PATRIC" id="fig|1096930.3.peg.4337"/>
<evidence type="ECO:0000313" key="7">
    <source>
        <dbReference type="Proteomes" id="UP000015527"/>
    </source>
</evidence>
<dbReference type="SMART" id="SM00421">
    <property type="entry name" value="HTH_LUXR"/>
    <property type="match status" value="1"/>
</dbReference>
<dbReference type="RefSeq" id="WP_021236077.1">
    <property type="nucleotide sequence ID" value="NZ_ATHL01000151.1"/>
</dbReference>
<keyword evidence="7" id="KW-1185">Reference proteome</keyword>
<dbReference type="PANTHER" id="PTHR43214">
    <property type="entry name" value="TWO-COMPONENT RESPONSE REGULATOR"/>
    <property type="match status" value="1"/>
</dbReference>
<dbReference type="InterPro" id="IPR000792">
    <property type="entry name" value="Tscrpt_reg_LuxR_C"/>
</dbReference>
<dbReference type="GO" id="GO:0000160">
    <property type="term" value="P:phosphorelay signal transduction system"/>
    <property type="evidence" value="ECO:0007669"/>
    <property type="project" value="InterPro"/>
</dbReference>
<dbReference type="CDD" id="cd17535">
    <property type="entry name" value="REC_NarL-like"/>
    <property type="match status" value="1"/>
</dbReference>
<dbReference type="eggNOG" id="COG2197">
    <property type="taxonomic scope" value="Bacteria"/>
</dbReference>
<evidence type="ECO:0000256" key="3">
    <source>
        <dbReference type="PROSITE-ProRule" id="PRU00169"/>
    </source>
</evidence>
<evidence type="ECO:0000313" key="6">
    <source>
        <dbReference type="EMBL" id="EQB08010.1"/>
    </source>
</evidence>
<dbReference type="Proteomes" id="UP000015527">
    <property type="component" value="Unassembled WGS sequence"/>
</dbReference>
<comment type="caution">
    <text evidence="6">The sequence shown here is derived from an EMBL/GenBank/DDBJ whole genome shotgun (WGS) entry which is preliminary data.</text>
</comment>
<name>T0I8K4_9SPHN</name>
<dbReference type="InterPro" id="IPR058245">
    <property type="entry name" value="NreC/VraR/RcsB-like_REC"/>
</dbReference>
<protein>
    <submittedName>
        <fullName evidence="6">LuxR family transcriptional regulator</fullName>
    </submittedName>
</protein>
<dbReference type="Pfam" id="PF00072">
    <property type="entry name" value="Response_reg"/>
    <property type="match status" value="1"/>
</dbReference>
<keyword evidence="1 3" id="KW-0597">Phosphoprotein</keyword>
<feature type="domain" description="HTH luxR-type" evidence="4">
    <location>
        <begin position="145"/>
        <end position="210"/>
    </location>
</feature>
<keyword evidence="2" id="KW-0238">DNA-binding</keyword>
<proteinExistence type="predicted"/>
<sequence length="214" mass="23198">METQLSPGDLDPPIRIAVIDDHPLLRDGIVAVLGTQPDLELVGTGEDGEAAVRIYREQRPDVMLLDLQMPNVDGVEAMTRILAEFPEARILVLTTYSGDGRATQAIKAGASGYLLKNSLRTELLDAIRSIHRGGTHFDRQVFGAADREAKRLTARESDVLELAAAGNSNKQIAARLSLSEDTVKGYMKAIFARLGAMDRTHAVAIAVRNGLIEL</sequence>
<dbReference type="SMART" id="SM00448">
    <property type="entry name" value="REC"/>
    <property type="match status" value="1"/>
</dbReference>
<dbReference type="Gene3D" id="3.40.50.2300">
    <property type="match status" value="1"/>
</dbReference>
<dbReference type="GO" id="GO:0006355">
    <property type="term" value="P:regulation of DNA-templated transcription"/>
    <property type="evidence" value="ECO:0007669"/>
    <property type="project" value="InterPro"/>
</dbReference>
<dbReference type="EMBL" id="ATHL01000151">
    <property type="protein sequence ID" value="EQB08010.1"/>
    <property type="molecule type" value="Genomic_DNA"/>
</dbReference>
<evidence type="ECO:0000259" key="5">
    <source>
        <dbReference type="PROSITE" id="PS50110"/>
    </source>
</evidence>
<dbReference type="SUPFAM" id="SSF46894">
    <property type="entry name" value="C-terminal effector domain of the bipartite response regulators"/>
    <property type="match status" value="1"/>
</dbReference>
<reference evidence="6 7" key="1">
    <citation type="journal article" date="2013" name="Genome Announc.">
        <title>Genome Sequence of Novosphingobium lindaniclasticum LE124T, Isolated from a Hexachlorocyclohexane Dumpsite.</title>
        <authorList>
            <person name="Saxena A."/>
            <person name="Nayyar N."/>
            <person name="Sangwan N."/>
            <person name="Kumari R."/>
            <person name="Khurana J.P."/>
            <person name="Lal R."/>
        </authorList>
    </citation>
    <scope>NUCLEOTIDE SEQUENCE [LARGE SCALE GENOMIC DNA]</scope>
    <source>
        <strain evidence="6 7">LE124</strain>
    </source>
</reference>
<dbReference type="Pfam" id="PF00196">
    <property type="entry name" value="GerE"/>
    <property type="match status" value="1"/>
</dbReference>
<accession>T0I8K4</accession>
<feature type="modified residue" description="4-aspartylphosphate" evidence="3">
    <location>
        <position position="66"/>
    </location>
</feature>
<dbReference type="InterPro" id="IPR016032">
    <property type="entry name" value="Sig_transdc_resp-reg_C-effctor"/>
</dbReference>
<evidence type="ECO:0000259" key="4">
    <source>
        <dbReference type="PROSITE" id="PS50043"/>
    </source>
</evidence>
<feature type="domain" description="Response regulatory" evidence="5">
    <location>
        <begin position="15"/>
        <end position="131"/>
    </location>
</feature>
<dbReference type="PANTHER" id="PTHR43214:SF43">
    <property type="entry name" value="TWO-COMPONENT RESPONSE REGULATOR"/>
    <property type="match status" value="1"/>
</dbReference>
<dbReference type="InterPro" id="IPR011006">
    <property type="entry name" value="CheY-like_superfamily"/>
</dbReference>
<dbReference type="PROSITE" id="PS50043">
    <property type="entry name" value="HTH_LUXR_2"/>
    <property type="match status" value="1"/>
</dbReference>
<dbReference type="PROSITE" id="PS50110">
    <property type="entry name" value="RESPONSE_REGULATORY"/>
    <property type="match status" value="1"/>
</dbReference>
<dbReference type="AlphaFoldDB" id="T0I8K4"/>
<evidence type="ECO:0000256" key="2">
    <source>
        <dbReference type="ARBA" id="ARBA00023125"/>
    </source>
</evidence>
<evidence type="ECO:0000256" key="1">
    <source>
        <dbReference type="ARBA" id="ARBA00022553"/>
    </source>
</evidence>
<organism evidence="6 7">
    <name type="scientific">Novosphingobium lindaniclasticum LE124</name>
    <dbReference type="NCBI Taxonomy" id="1096930"/>
    <lineage>
        <taxon>Bacteria</taxon>
        <taxon>Pseudomonadati</taxon>
        <taxon>Pseudomonadota</taxon>
        <taxon>Alphaproteobacteria</taxon>
        <taxon>Sphingomonadales</taxon>
        <taxon>Sphingomonadaceae</taxon>
        <taxon>Novosphingobium</taxon>
    </lineage>
</organism>
<dbReference type="InterPro" id="IPR039420">
    <property type="entry name" value="WalR-like"/>
</dbReference>
<dbReference type="CDD" id="cd06170">
    <property type="entry name" value="LuxR_C_like"/>
    <property type="match status" value="1"/>
</dbReference>
<dbReference type="OrthoDB" id="9782896at2"/>
<dbReference type="InterPro" id="IPR001789">
    <property type="entry name" value="Sig_transdc_resp-reg_receiver"/>
</dbReference>
<dbReference type="PROSITE" id="PS00622">
    <property type="entry name" value="HTH_LUXR_1"/>
    <property type="match status" value="1"/>
</dbReference>
<gene>
    <name evidence="6" type="ORF">L284_22060</name>
</gene>